<evidence type="ECO:0008006" key="4">
    <source>
        <dbReference type="Google" id="ProtNLM"/>
    </source>
</evidence>
<dbReference type="AlphaFoldDB" id="A0AAP2UG88"/>
<feature type="transmembrane region" description="Helical" evidence="1">
    <location>
        <begin position="16"/>
        <end position="37"/>
    </location>
</feature>
<feature type="transmembrane region" description="Helical" evidence="1">
    <location>
        <begin position="282"/>
        <end position="301"/>
    </location>
</feature>
<feature type="transmembrane region" description="Helical" evidence="1">
    <location>
        <begin position="57"/>
        <end position="82"/>
    </location>
</feature>
<comment type="caution">
    <text evidence="2">The sequence shown here is derived from an EMBL/GenBank/DDBJ whole genome shotgun (WGS) entry which is preliminary data.</text>
</comment>
<feature type="transmembrane region" description="Helical" evidence="1">
    <location>
        <begin position="237"/>
        <end position="257"/>
    </location>
</feature>
<gene>
    <name evidence="2" type="ORF">NE542_03255</name>
</gene>
<evidence type="ECO:0000256" key="1">
    <source>
        <dbReference type="SAM" id="Phobius"/>
    </source>
</evidence>
<evidence type="ECO:0000313" key="2">
    <source>
        <dbReference type="EMBL" id="MCQ5060854.1"/>
    </source>
</evidence>
<feature type="transmembrane region" description="Helical" evidence="1">
    <location>
        <begin position="307"/>
        <end position="330"/>
    </location>
</feature>
<name>A0AAP2UG88_9FIRM</name>
<accession>A0AAP2UG88</accession>
<dbReference type="EMBL" id="JANGBO010000001">
    <property type="protein sequence ID" value="MCQ5060854.1"/>
    <property type="molecule type" value="Genomic_DNA"/>
</dbReference>
<sequence>MIKIFKKMVISNRKGLLEVCLSISLAIFVCYILIIFSCDSNLKKIDSFNSNSILVSLLNIIINPTISFAIISISFIQIIYALSFYEKNHLKEYGLFKVYGVPVSKIIIFKLIQFTFMLTISLLISLVLIFMLSSAIQLYIYSLLNINGNANWISTEAFYQTISILLVIVAVAILVDIYIYIQKDTVEMLKKVNVSTKETNHMKFKIIINIVIFCVGLFYTIFKSKLSFEIVEMDIVSIYGLYGLVIYTIPKIIQYYLQRENISIKKYIVTTNLRERFQKEKILIIFRYVIVNIMPLLIILSRQFHKIYIQIILAFYLLGVSVNFVTIIKFKQDSKVRDNRIRIWKNYGIEKKQINIMMIEEILLFYFFSDLIISPYVFVNISIIYLNKDTLNSFFLYIVIYFLNNLIAIILLLNIERKNIDGAINNIK</sequence>
<feature type="transmembrane region" description="Helical" evidence="1">
    <location>
        <begin position="114"/>
        <end position="141"/>
    </location>
</feature>
<dbReference type="RefSeq" id="WP_227352023.1">
    <property type="nucleotide sequence ID" value="NZ_JAJDKX010000007.1"/>
</dbReference>
<feature type="transmembrane region" description="Helical" evidence="1">
    <location>
        <begin position="362"/>
        <end position="385"/>
    </location>
</feature>
<feature type="transmembrane region" description="Helical" evidence="1">
    <location>
        <begin position="202"/>
        <end position="222"/>
    </location>
</feature>
<organism evidence="2 3">
    <name type="scientific">Faecalibacillus intestinalis</name>
    <dbReference type="NCBI Taxonomy" id="1982626"/>
    <lineage>
        <taxon>Bacteria</taxon>
        <taxon>Bacillati</taxon>
        <taxon>Bacillota</taxon>
        <taxon>Erysipelotrichia</taxon>
        <taxon>Erysipelotrichales</taxon>
        <taxon>Coprobacillaceae</taxon>
        <taxon>Faecalibacillus</taxon>
    </lineage>
</organism>
<evidence type="ECO:0000313" key="3">
    <source>
        <dbReference type="Proteomes" id="UP001204814"/>
    </source>
</evidence>
<feature type="transmembrane region" description="Helical" evidence="1">
    <location>
        <begin position="391"/>
        <end position="413"/>
    </location>
</feature>
<dbReference type="Proteomes" id="UP001204814">
    <property type="component" value="Unassembled WGS sequence"/>
</dbReference>
<proteinExistence type="predicted"/>
<protein>
    <recommendedName>
        <fullName evidence="4">ABC3 transporter permease protein domain-containing protein</fullName>
    </recommendedName>
</protein>
<keyword evidence="1" id="KW-0472">Membrane</keyword>
<keyword evidence="1" id="KW-1133">Transmembrane helix</keyword>
<keyword evidence="1" id="KW-0812">Transmembrane</keyword>
<reference evidence="2" key="1">
    <citation type="submission" date="2022-06" db="EMBL/GenBank/DDBJ databases">
        <title>Isolation of gut microbiota from human fecal samples.</title>
        <authorList>
            <person name="Pamer E.G."/>
            <person name="Barat B."/>
            <person name="Waligurski E."/>
            <person name="Medina S."/>
            <person name="Paddock L."/>
            <person name="Mostad J."/>
        </authorList>
    </citation>
    <scope>NUCLEOTIDE SEQUENCE</scope>
    <source>
        <strain evidence="2">DFI.6.24</strain>
    </source>
</reference>
<feature type="transmembrane region" description="Helical" evidence="1">
    <location>
        <begin position="161"/>
        <end position="181"/>
    </location>
</feature>